<dbReference type="InterPro" id="IPR023346">
    <property type="entry name" value="Lysozyme-like_dom_sf"/>
</dbReference>
<dbReference type="EMBL" id="CYXY01000012">
    <property type="protein sequence ID" value="CUN02857.1"/>
    <property type="molecule type" value="Genomic_DNA"/>
</dbReference>
<feature type="domain" description="CwlT-like lysozyme" evidence="3">
    <location>
        <begin position="299"/>
        <end position="348"/>
    </location>
</feature>
<dbReference type="Gene3D" id="3.90.70.10">
    <property type="entry name" value="Cysteine proteinases"/>
    <property type="match status" value="1"/>
</dbReference>
<dbReference type="Gene3D" id="1.10.530.10">
    <property type="match status" value="1"/>
</dbReference>
<dbReference type="Pfam" id="PF13702">
    <property type="entry name" value="Lysozyme_like"/>
    <property type="match status" value="2"/>
</dbReference>
<reference evidence="4 5" key="1">
    <citation type="submission" date="2015-09" db="EMBL/GenBank/DDBJ databases">
        <authorList>
            <consortium name="Pathogen Informatics"/>
        </authorList>
    </citation>
    <scope>NUCLEOTIDE SEQUENCE [LARGE SCALE GENOMIC DNA]</scope>
    <source>
        <strain evidence="4 5">2789STDY5834959</strain>
    </source>
</reference>
<feature type="domain" description="Peptidase C39-like" evidence="2">
    <location>
        <begin position="476"/>
        <end position="606"/>
    </location>
</feature>
<gene>
    <name evidence="4" type="ORF">ERS852571_02073</name>
</gene>
<dbReference type="CDD" id="cd16891">
    <property type="entry name" value="CwlT-like"/>
    <property type="match status" value="1"/>
</dbReference>
<feature type="transmembrane region" description="Helical" evidence="1">
    <location>
        <begin position="253"/>
        <end position="281"/>
    </location>
</feature>
<dbReference type="SUPFAM" id="SSF53955">
    <property type="entry name" value="Lysozyme-like"/>
    <property type="match status" value="1"/>
</dbReference>
<protein>
    <submittedName>
        <fullName evidence="4">Uncharacterized protein</fullName>
    </submittedName>
</protein>
<sequence>MKLKTHKSELKLNKTEKSELKTTARKHFVKNTIKDGIKKTDDPMEKEMVQGLMVAGYVTSKGARIGVKAVKQGKKTFLTVQKILQLIKNHDARHPGKKLLSGLSQTEQERFAKEILNRINKDERMKEELYVQWISHQGRSSYKKKKNPSIYQKRNTITNHKIPKERKTGILQRAKGIYGKITSKADQKIEKKIVKIAKDVKKQSVYQRKMAGLNLVKSSMLYVQGDEEEGKEIAKTVVSVPMNMILSKIKIQIIAAMGMILPALIPLFCLLLPILLVIVIFSAGVTIQNQNTQSASLSPEVEKWRPMVQKYCDQYKIGEYTDLALALMMQESGGAEPDPMQAAEGSYGLYCIQTKNNNGGHSHSPGGIPKGHGECSINAGVQELRDALKAAKVENPYDIGRIMVALQGYNYGMSGWITWINQHGGVYTLALSQEYSRTRMPEGAKGTPEHAQLVMRYYTYNNVGGTTMLSGNGGVDVVYYSQADPRWGGTDFGGNTVGAAGCGPTSMAICISTLSKKVSPLTTCQWGAKHGYYIKESGWSHSVIPALAKQYHLKCKGIGKNRSALSQALSEKKLVVAIMAKGHFTNAGHYIVLRGMTSDGKILVADCGSKARNKAWDFNIVYNEARSGADVGGPFWIISK</sequence>
<dbReference type="Pfam" id="PF13529">
    <property type="entry name" value="Peptidase_C39_2"/>
    <property type="match status" value="1"/>
</dbReference>
<evidence type="ECO:0000313" key="5">
    <source>
        <dbReference type="Proteomes" id="UP000095553"/>
    </source>
</evidence>
<name>A0A173TLG2_ANAHA</name>
<dbReference type="Proteomes" id="UP000095553">
    <property type="component" value="Unassembled WGS sequence"/>
</dbReference>
<evidence type="ECO:0000256" key="1">
    <source>
        <dbReference type="SAM" id="Phobius"/>
    </source>
</evidence>
<keyword evidence="1" id="KW-1133">Transmembrane helix</keyword>
<dbReference type="InterPro" id="IPR039564">
    <property type="entry name" value="Peptidase_C39-like"/>
</dbReference>
<evidence type="ECO:0000259" key="3">
    <source>
        <dbReference type="Pfam" id="PF13702"/>
    </source>
</evidence>
<evidence type="ECO:0000259" key="2">
    <source>
        <dbReference type="Pfam" id="PF13529"/>
    </source>
</evidence>
<dbReference type="InterPro" id="IPR047194">
    <property type="entry name" value="CwlT-like_lysozyme"/>
</dbReference>
<keyword evidence="1" id="KW-0812">Transmembrane</keyword>
<organism evidence="4 5">
    <name type="scientific">Anaerostipes hadrus</name>
    <dbReference type="NCBI Taxonomy" id="649756"/>
    <lineage>
        <taxon>Bacteria</taxon>
        <taxon>Bacillati</taxon>
        <taxon>Bacillota</taxon>
        <taxon>Clostridia</taxon>
        <taxon>Lachnospirales</taxon>
        <taxon>Lachnospiraceae</taxon>
        <taxon>Anaerostipes</taxon>
    </lineage>
</organism>
<accession>A0A173TLG2</accession>
<dbReference type="AlphaFoldDB" id="A0A173TLG2"/>
<feature type="domain" description="CwlT-like lysozyme" evidence="3">
    <location>
        <begin position="374"/>
        <end position="471"/>
    </location>
</feature>
<keyword evidence="1" id="KW-0472">Membrane</keyword>
<proteinExistence type="predicted"/>
<dbReference type="RefSeq" id="WP_055073055.1">
    <property type="nucleotide sequence ID" value="NZ_CP193929.1"/>
</dbReference>
<evidence type="ECO:0000313" key="4">
    <source>
        <dbReference type="EMBL" id="CUN02857.1"/>
    </source>
</evidence>